<dbReference type="KEGG" id="cmet:K6K41_15845"/>
<dbReference type="GO" id="GO:0000155">
    <property type="term" value="F:phosphorelay sensor kinase activity"/>
    <property type="evidence" value="ECO:0007669"/>
    <property type="project" value="InterPro"/>
</dbReference>
<evidence type="ECO:0000313" key="10">
    <source>
        <dbReference type="Proteomes" id="UP000825701"/>
    </source>
</evidence>
<dbReference type="AlphaFoldDB" id="A0A9E6UNH0"/>
<dbReference type="EC" id="2.7.13.3" evidence="2"/>
<dbReference type="InterPro" id="IPR003594">
    <property type="entry name" value="HATPase_dom"/>
</dbReference>
<sequence>MPDARGAKTLAVLRDVGERKAYEAELEDARRAAEDALRVRSEFLATMSHELRTPLNGILGFSELLIESGELRSAEGLRYARHVETSSRALLAIVNDLMDVSRLEAGAVELDPQPFSLRELVEGCAAMLRREADRKGLALVVEVADDAPDRLVGDDARLRQVLINLLSNAVKFTDAGSVTLRASCAADGEAAAVLCVVVEDTGIGVPDDKRDRLFKRFSQVDQTTSRRYGGAGLGLSICKSLADLMGADISLASREGEGSVFTLSVRLALGAPEPLRGTTPRLALAAAPSRRGHVAEARPAEPSARTLAADDPELLHQPTLDELVAFLGDPRRGLPRPPLRPDVRRLPRSAAQPREPAGAALRGPCARLDVRHAGLPPPSGRVPLAGDRDRPRARRDHGRRAARLRAGAAGARRLGTGARGGARRASAARRRLSSQPAARRSSPNRAAASTASLRPPTPSARNSPARWIFTVPRPSPSARAISLLD</sequence>
<organism evidence="9 10">
    <name type="scientific">Chenggangzhangella methanolivorans</name>
    <dbReference type="NCBI Taxonomy" id="1437009"/>
    <lineage>
        <taxon>Bacteria</taxon>
        <taxon>Pseudomonadati</taxon>
        <taxon>Pseudomonadota</taxon>
        <taxon>Alphaproteobacteria</taxon>
        <taxon>Hyphomicrobiales</taxon>
        <taxon>Methylopilaceae</taxon>
        <taxon>Chenggangzhangella</taxon>
    </lineage>
</organism>
<dbReference type="CDD" id="cd00082">
    <property type="entry name" value="HisKA"/>
    <property type="match status" value="1"/>
</dbReference>
<dbReference type="PROSITE" id="PS50109">
    <property type="entry name" value="HIS_KIN"/>
    <property type="match status" value="1"/>
</dbReference>
<dbReference type="PRINTS" id="PR00344">
    <property type="entry name" value="BCTRLSENSOR"/>
</dbReference>
<dbReference type="EMBL" id="CP081869">
    <property type="protein sequence ID" value="QZN98519.1"/>
    <property type="molecule type" value="Genomic_DNA"/>
</dbReference>
<dbReference type="GO" id="GO:0005886">
    <property type="term" value="C:plasma membrane"/>
    <property type="evidence" value="ECO:0007669"/>
    <property type="project" value="TreeGrafter"/>
</dbReference>
<name>A0A9E6UNH0_9HYPH</name>
<keyword evidence="5" id="KW-0418">Kinase</keyword>
<accession>A0A9E6UNH0</accession>
<evidence type="ECO:0000256" key="5">
    <source>
        <dbReference type="ARBA" id="ARBA00022777"/>
    </source>
</evidence>
<feature type="compositionally biased region" description="Low complexity" evidence="7">
    <location>
        <begin position="404"/>
        <end position="416"/>
    </location>
</feature>
<dbReference type="InterPro" id="IPR005467">
    <property type="entry name" value="His_kinase_dom"/>
</dbReference>
<dbReference type="InterPro" id="IPR004358">
    <property type="entry name" value="Sig_transdc_His_kin-like_C"/>
</dbReference>
<dbReference type="GO" id="GO:0009927">
    <property type="term" value="F:histidine phosphotransfer kinase activity"/>
    <property type="evidence" value="ECO:0007669"/>
    <property type="project" value="TreeGrafter"/>
</dbReference>
<dbReference type="PANTHER" id="PTHR43047:SF72">
    <property type="entry name" value="OSMOSENSING HISTIDINE PROTEIN KINASE SLN1"/>
    <property type="match status" value="1"/>
</dbReference>
<evidence type="ECO:0000256" key="4">
    <source>
        <dbReference type="ARBA" id="ARBA00022679"/>
    </source>
</evidence>
<dbReference type="InterPro" id="IPR036097">
    <property type="entry name" value="HisK_dim/P_sf"/>
</dbReference>
<feature type="region of interest" description="Disordered" evidence="7">
    <location>
        <begin position="327"/>
        <end position="485"/>
    </location>
</feature>
<evidence type="ECO:0000256" key="7">
    <source>
        <dbReference type="SAM" id="MobiDB-lite"/>
    </source>
</evidence>
<keyword evidence="3" id="KW-0597">Phosphoprotein</keyword>
<dbReference type="Pfam" id="PF00512">
    <property type="entry name" value="HisKA"/>
    <property type="match status" value="1"/>
</dbReference>
<feature type="compositionally biased region" description="Basic residues" evidence="7">
    <location>
        <begin position="391"/>
        <end position="403"/>
    </location>
</feature>
<dbReference type="SMART" id="SM00387">
    <property type="entry name" value="HATPase_c"/>
    <property type="match status" value="1"/>
</dbReference>
<gene>
    <name evidence="9" type="ORF">K6K41_15845</name>
</gene>
<evidence type="ECO:0000256" key="6">
    <source>
        <dbReference type="ARBA" id="ARBA00023012"/>
    </source>
</evidence>
<reference evidence="9" key="1">
    <citation type="submission" date="2021-08" db="EMBL/GenBank/DDBJ databases">
        <authorList>
            <person name="Zhang H."/>
            <person name="Xu M."/>
            <person name="Yu Z."/>
            <person name="Yang L."/>
            <person name="Cai Y."/>
        </authorList>
    </citation>
    <scope>NUCLEOTIDE SEQUENCE</scope>
    <source>
        <strain evidence="9">CHL1</strain>
    </source>
</reference>
<evidence type="ECO:0000256" key="2">
    <source>
        <dbReference type="ARBA" id="ARBA00012438"/>
    </source>
</evidence>
<dbReference type="SMART" id="SM00388">
    <property type="entry name" value="HisKA"/>
    <property type="match status" value="1"/>
</dbReference>
<proteinExistence type="predicted"/>
<keyword evidence="6" id="KW-0902">Two-component regulatory system</keyword>
<dbReference type="PANTHER" id="PTHR43047">
    <property type="entry name" value="TWO-COMPONENT HISTIDINE PROTEIN KINASE"/>
    <property type="match status" value="1"/>
</dbReference>
<protein>
    <recommendedName>
        <fullName evidence="2">histidine kinase</fullName>
        <ecNumber evidence="2">2.7.13.3</ecNumber>
    </recommendedName>
</protein>
<feature type="domain" description="Histidine kinase" evidence="8">
    <location>
        <begin position="46"/>
        <end position="269"/>
    </location>
</feature>
<dbReference type="Gene3D" id="3.30.565.10">
    <property type="entry name" value="Histidine kinase-like ATPase, C-terminal domain"/>
    <property type="match status" value="1"/>
</dbReference>
<evidence type="ECO:0000313" key="9">
    <source>
        <dbReference type="EMBL" id="QZN98519.1"/>
    </source>
</evidence>
<dbReference type="Gene3D" id="1.10.287.130">
    <property type="match status" value="1"/>
</dbReference>
<evidence type="ECO:0000256" key="3">
    <source>
        <dbReference type="ARBA" id="ARBA00022553"/>
    </source>
</evidence>
<dbReference type="CDD" id="cd16922">
    <property type="entry name" value="HATPase_EvgS-ArcB-TorS-like"/>
    <property type="match status" value="1"/>
</dbReference>
<keyword evidence="10" id="KW-1185">Reference proteome</keyword>
<dbReference type="Pfam" id="PF02518">
    <property type="entry name" value="HATPase_c"/>
    <property type="match status" value="1"/>
</dbReference>
<evidence type="ECO:0000256" key="1">
    <source>
        <dbReference type="ARBA" id="ARBA00000085"/>
    </source>
</evidence>
<dbReference type="SUPFAM" id="SSF55874">
    <property type="entry name" value="ATPase domain of HSP90 chaperone/DNA topoisomerase II/histidine kinase"/>
    <property type="match status" value="1"/>
</dbReference>
<evidence type="ECO:0000259" key="8">
    <source>
        <dbReference type="PROSITE" id="PS50109"/>
    </source>
</evidence>
<dbReference type="FunFam" id="3.30.565.10:FF:000010">
    <property type="entry name" value="Sensor histidine kinase RcsC"/>
    <property type="match status" value="1"/>
</dbReference>
<feature type="compositionally biased region" description="Low complexity" evidence="7">
    <location>
        <begin position="433"/>
        <end position="452"/>
    </location>
</feature>
<dbReference type="SUPFAM" id="SSF47384">
    <property type="entry name" value="Homodimeric domain of signal transducing histidine kinase"/>
    <property type="match status" value="1"/>
</dbReference>
<dbReference type="Proteomes" id="UP000825701">
    <property type="component" value="Chromosome"/>
</dbReference>
<dbReference type="InterPro" id="IPR003661">
    <property type="entry name" value="HisK_dim/P_dom"/>
</dbReference>
<comment type="catalytic activity">
    <reaction evidence="1">
        <text>ATP + protein L-histidine = ADP + protein N-phospho-L-histidine.</text>
        <dbReference type="EC" id="2.7.13.3"/>
    </reaction>
</comment>
<keyword evidence="4" id="KW-0808">Transferase</keyword>
<dbReference type="InterPro" id="IPR036890">
    <property type="entry name" value="HATPase_C_sf"/>
</dbReference>